<name>A0ABZ2UM65_9CYAN</name>
<dbReference type="Pfam" id="PF10792">
    <property type="entry name" value="DUF2605"/>
    <property type="match status" value="1"/>
</dbReference>
<dbReference type="Proteomes" id="UP001483337">
    <property type="component" value="Chromosome"/>
</dbReference>
<keyword evidence="2" id="KW-1185">Reference proteome</keyword>
<reference evidence="1 2" key="1">
    <citation type="submission" date="2024-04" db="EMBL/GenBank/DDBJ databases">
        <title>Okeanomitos corallinicola gen. &amp; sp. nov. (Nostocales, Cyanobacteria), a new toxic marine heterocyst-forming cyanobacterium from a coral reef.</title>
        <authorList>
            <person name="Li H."/>
            <person name="Li R."/>
            <person name="Kang J."/>
            <person name="Hii K.S."/>
            <person name="Mohamed H.F."/>
            <person name="Xu X."/>
            <person name="Luo Z."/>
        </authorList>
    </citation>
    <scope>NUCLEOTIDE SEQUENCE [LARGE SCALE GENOMIC DNA]</scope>
    <source>
        <strain evidence="1 2">TIOX110</strain>
    </source>
</reference>
<gene>
    <name evidence="1" type="ORF">WJM97_13745</name>
</gene>
<accession>A0ABZ2UM65</accession>
<dbReference type="EMBL" id="CP150886">
    <property type="protein sequence ID" value="WZB86464.1"/>
    <property type="molecule type" value="Genomic_DNA"/>
</dbReference>
<evidence type="ECO:0000313" key="2">
    <source>
        <dbReference type="Proteomes" id="UP001483337"/>
    </source>
</evidence>
<evidence type="ECO:0000313" key="1">
    <source>
        <dbReference type="EMBL" id="WZB86464.1"/>
    </source>
</evidence>
<sequence>MGDSNSPSPELLQSVLDPLLDDFEYWFVRSRQLLENENISFMSDQEQLDLLSRVTQAQSELSASKMLFTATGKQVGIDMATLIPWHHLLGECWRVSMRHRQSKQK</sequence>
<proteinExistence type="predicted"/>
<dbReference type="RefSeq" id="WP_353929378.1">
    <property type="nucleotide sequence ID" value="NZ_CP150886.1"/>
</dbReference>
<organism evidence="1 2">
    <name type="scientific">Okeanomitos corallinicola TIOX110</name>
    <dbReference type="NCBI Taxonomy" id="3133117"/>
    <lineage>
        <taxon>Bacteria</taxon>
        <taxon>Bacillati</taxon>
        <taxon>Cyanobacteriota</taxon>
        <taxon>Cyanophyceae</taxon>
        <taxon>Nostocales</taxon>
        <taxon>Aphanizomenonaceae</taxon>
        <taxon>Okeanomitos</taxon>
    </lineage>
</organism>
<protein>
    <submittedName>
        <fullName evidence="1">DUF2605 domain-containing protein</fullName>
    </submittedName>
</protein>
<dbReference type="InterPro" id="IPR019728">
    <property type="entry name" value="DUF2605"/>
</dbReference>